<sequence>MAKMSCFAVLAGRKKKSKGEKQSSDPLDYKKELGTLQLKLVKKSEVNGLNSTSFSISVPFGNQKNSTCDVKVMNDESIVRAEAVEVAYEGGDEGDEDWSIKRDLSGFNFQSQVANKGEEKNLSLNRDMGSFNTINDTNDQLETESEREAEVGDQLIQSGHVSDPGMGKAEFWATPILKRSCSNLETSDMLKKIADQLPPSKSHSFEDLENLAYRVREEFVAGIRGSPMSVMTPCSADRVMLKKHSSSQVLPSRSRRIWWKLFLWSHRNLHKPLTVKTRLPATKESSKQKGGYCSDTLEPSRPSESSNLKLKSPVSFTEESENNNKFHKWGNFDSRFSGFWPQNQWVAFSTESSSLKRVDEWVNNLEIEPPLLLNDEENGDEGIFFPPSPEAGESSARVMTHMNQQNIVNLSEEVLHANSVIQSLNSSSTVAHVSAMSLKVIPTISHFSSLRTVNLSGNFIVRITPGSLPKGLHTLNLSRNKIVAIEGLRELTRLRVLDLSYNRISRIGHGLSNCTLIKELYLAGNKISDLEGLHRLLKLTVLDLSFNKVTTAKSLGQLVANYNSLLALNLLGNPIQSNIGDDQLRKVISGILPQLAYLNKQPIKQQRTREVAMDSVAKAALGNNGWTSRRKQSKRVSQGASSSLVKSKSRVGGGQKNKHKSKNSIHHSYSPLIRSSPAVASTSH</sequence>
<dbReference type="OMA" id="VMNHESP"/>
<evidence type="ECO:0000256" key="1">
    <source>
        <dbReference type="ARBA" id="ARBA00022614"/>
    </source>
</evidence>
<dbReference type="Proteomes" id="UP000195402">
    <property type="component" value="Unassembled WGS sequence"/>
</dbReference>
<gene>
    <name evidence="4" type="ORF">BVC80_9061g64</name>
</gene>
<proteinExistence type="predicted"/>
<dbReference type="PROSITE" id="PS51450">
    <property type="entry name" value="LRR"/>
    <property type="match status" value="3"/>
</dbReference>
<dbReference type="InParanoid" id="A0A200PN48"/>
<accession>A0A200PN48</accession>
<dbReference type="STRING" id="56857.A0A200PN48"/>
<dbReference type="EMBL" id="MVGT01004392">
    <property type="protein sequence ID" value="OUZ99633.1"/>
    <property type="molecule type" value="Genomic_DNA"/>
</dbReference>
<dbReference type="Pfam" id="PF13516">
    <property type="entry name" value="LRR_6"/>
    <property type="match status" value="1"/>
</dbReference>
<dbReference type="InterPro" id="IPR032675">
    <property type="entry name" value="LRR_dom_sf"/>
</dbReference>
<feature type="compositionally biased region" description="Basic residues" evidence="3">
    <location>
        <begin position="656"/>
        <end position="665"/>
    </location>
</feature>
<dbReference type="FunFam" id="3.80.10.10:FF:000505">
    <property type="entry name" value="Outer arm dynein light chain 1 protein"/>
    <property type="match status" value="1"/>
</dbReference>
<dbReference type="PANTHER" id="PTHR15454:SF37">
    <property type="entry name" value="OUTER ARM DYNEIN LIGHT CHAIN 1 PROTEIN"/>
    <property type="match status" value="1"/>
</dbReference>
<dbReference type="SMART" id="SM00365">
    <property type="entry name" value="LRR_SD22"/>
    <property type="match status" value="4"/>
</dbReference>
<dbReference type="InterPro" id="IPR003591">
    <property type="entry name" value="Leu-rich_rpt_typical-subtyp"/>
</dbReference>
<dbReference type="Pfam" id="PF13855">
    <property type="entry name" value="LRR_8"/>
    <property type="match status" value="1"/>
</dbReference>
<dbReference type="OrthoDB" id="1904536at2759"/>
<dbReference type="AlphaFoldDB" id="A0A200PN48"/>
<dbReference type="FunFam" id="3.80.10.10:FF:000200">
    <property type="entry name" value="Outer arm dynein light chain 1 protein"/>
    <property type="match status" value="1"/>
</dbReference>
<organism evidence="4 5">
    <name type="scientific">Macleaya cordata</name>
    <name type="common">Five-seeded plume-poppy</name>
    <name type="synonym">Bocconia cordata</name>
    <dbReference type="NCBI Taxonomy" id="56857"/>
    <lineage>
        <taxon>Eukaryota</taxon>
        <taxon>Viridiplantae</taxon>
        <taxon>Streptophyta</taxon>
        <taxon>Embryophyta</taxon>
        <taxon>Tracheophyta</taxon>
        <taxon>Spermatophyta</taxon>
        <taxon>Magnoliopsida</taxon>
        <taxon>Ranunculales</taxon>
        <taxon>Papaveraceae</taxon>
        <taxon>Papaveroideae</taxon>
        <taxon>Macleaya</taxon>
    </lineage>
</organism>
<keyword evidence="1" id="KW-0433">Leucine-rich repeat</keyword>
<dbReference type="Gene3D" id="3.80.10.10">
    <property type="entry name" value="Ribonuclease Inhibitor"/>
    <property type="match status" value="2"/>
</dbReference>
<dbReference type="GO" id="GO:0005737">
    <property type="term" value="C:cytoplasm"/>
    <property type="evidence" value="ECO:0007669"/>
    <property type="project" value="TreeGrafter"/>
</dbReference>
<dbReference type="InterPro" id="IPR001611">
    <property type="entry name" value="Leu-rich_rpt"/>
</dbReference>
<evidence type="ECO:0000256" key="2">
    <source>
        <dbReference type="ARBA" id="ARBA00022737"/>
    </source>
</evidence>
<feature type="region of interest" description="Disordered" evidence="3">
    <location>
        <begin position="623"/>
        <end position="684"/>
    </location>
</feature>
<keyword evidence="5" id="KW-1185">Reference proteome</keyword>
<dbReference type="SUPFAM" id="SSF52075">
    <property type="entry name" value="Outer arm dynein light chain 1"/>
    <property type="match status" value="1"/>
</dbReference>
<reference evidence="4 5" key="1">
    <citation type="journal article" date="2017" name="Mol. Plant">
        <title>The Genome of Medicinal Plant Macleaya cordata Provides New Insights into Benzylisoquinoline Alkaloids Metabolism.</title>
        <authorList>
            <person name="Liu X."/>
            <person name="Liu Y."/>
            <person name="Huang P."/>
            <person name="Ma Y."/>
            <person name="Qing Z."/>
            <person name="Tang Q."/>
            <person name="Cao H."/>
            <person name="Cheng P."/>
            <person name="Zheng Y."/>
            <person name="Yuan Z."/>
            <person name="Zhou Y."/>
            <person name="Liu J."/>
            <person name="Tang Z."/>
            <person name="Zhuo Y."/>
            <person name="Zhang Y."/>
            <person name="Yu L."/>
            <person name="Huang J."/>
            <person name="Yang P."/>
            <person name="Peng Q."/>
            <person name="Zhang J."/>
            <person name="Jiang W."/>
            <person name="Zhang Z."/>
            <person name="Lin K."/>
            <person name="Ro D.K."/>
            <person name="Chen X."/>
            <person name="Xiong X."/>
            <person name="Shang Y."/>
            <person name="Huang S."/>
            <person name="Zeng J."/>
        </authorList>
    </citation>
    <scope>NUCLEOTIDE SEQUENCE [LARGE SCALE GENOMIC DNA]</scope>
    <source>
        <strain evidence="5">cv. BLH2017</strain>
        <tissue evidence="4">Root</tissue>
    </source>
</reference>
<dbReference type="FunCoup" id="A0A200PN48">
    <property type="interactions" value="243"/>
</dbReference>
<dbReference type="SMART" id="SM00369">
    <property type="entry name" value="LRR_TYP"/>
    <property type="match status" value="3"/>
</dbReference>
<protein>
    <submittedName>
        <fullName evidence="4">Leucine-rich repeat</fullName>
    </submittedName>
</protein>
<feature type="region of interest" description="Disordered" evidence="3">
    <location>
        <begin position="279"/>
        <end position="316"/>
    </location>
</feature>
<name>A0A200PN48_MACCD</name>
<comment type="caution">
    <text evidence="4">The sequence shown here is derived from an EMBL/GenBank/DDBJ whole genome shotgun (WGS) entry which is preliminary data.</text>
</comment>
<evidence type="ECO:0000313" key="5">
    <source>
        <dbReference type="Proteomes" id="UP000195402"/>
    </source>
</evidence>
<keyword evidence="2" id="KW-0677">Repeat</keyword>
<evidence type="ECO:0000313" key="4">
    <source>
        <dbReference type="EMBL" id="OUZ99633.1"/>
    </source>
</evidence>
<feature type="compositionally biased region" description="Polar residues" evidence="3">
    <location>
        <begin position="635"/>
        <end position="646"/>
    </location>
</feature>
<evidence type="ECO:0000256" key="3">
    <source>
        <dbReference type="SAM" id="MobiDB-lite"/>
    </source>
</evidence>
<feature type="compositionally biased region" description="Polar residues" evidence="3">
    <location>
        <begin position="302"/>
        <end position="316"/>
    </location>
</feature>
<dbReference type="PANTHER" id="PTHR15454">
    <property type="entry name" value="NISCHARIN RELATED"/>
    <property type="match status" value="1"/>
</dbReference>